<proteinExistence type="predicted"/>
<reference evidence="3 4" key="1">
    <citation type="submission" date="2019-08" db="EMBL/GenBank/DDBJ databases">
        <title>In-depth cultivation of the pig gut microbiome towards novel bacterial diversity and tailored functional studies.</title>
        <authorList>
            <person name="Wylensek D."/>
            <person name="Hitch T.C.A."/>
            <person name="Clavel T."/>
        </authorList>
    </citation>
    <scope>NUCLEOTIDE SEQUENCE [LARGE SCALE GENOMIC DNA]</scope>
    <source>
        <strain evidence="3 4">MUC/MUC-530-WT-4D</strain>
    </source>
</reference>
<feature type="domain" description="FAD/NAD(P)-binding" evidence="2">
    <location>
        <begin position="4"/>
        <end position="310"/>
    </location>
</feature>
<dbReference type="EMBL" id="VUNI01000012">
    <property type="protein sequence ID" value="MST74983.1"/>
    <property type="molecule type" value="Genomic_DNA"/>
</dbReference>
<dbReference type="RefSeq" id="WP_154429949.1">
    <property type="nucleotide sequence ID" value="NZ_VUNI01000012.1"/>
</dbReference>
<dbReference type="SUPFAM" id="SSF51905">
    <property type="entry name" value="FAD/NAD(P)-binding domain"/>
    <property type="match status" value="1"/>
</dbReference>
<dbReference type="PRINTS" id="PR00368">
    <property type="entry name" value="FADPNR"/>
</dbReference>
<keyword evidence="1" id="KW-0560">Oxidoreductase</keyword>
<dbReference type="Pfam" id="PF07992">
    <property type="entry name" value="Pyr_redox_2"/>
    <property type="match status" value="1"/>
</dbReference>
<name>A0A6L5YQV7_9FIRM</name>
<evidence type="ECO:0000313" key="3">
    <source>
        <dbReference type="EMBL" id="MST74983.1"/>
    </source>
</evidence>
<dbReference type="PRINTS" id="PR00469">
    <property type="entry name" value="PNDRDTASEII"/>
</dbReference>
<dbReference type="Gene3D" id="3.50.50.60">
    <property type="entry name" value="FAD/NAD(P)-binding domain"/>
    <property type="match status" value="2"/>
</dbReference>
<accession>A0A6L5YQV7</accession>
<organism evidence="3 4">
    <name type="scientific">Roseburia porci</name>
    <dbReference type="NCBI Taxonomy" id="2605790"/>
    <lineage>
        <taxon>Bacteria</taxon>
        <taxon>Bacillati</taxon>
        <taxon>Bacillota</taxon>
        <taxon>Clostridia</taxon>
        <taxon>Lachnospirales</taxon>
        <taxon>Lachnospiraceae</taxon>
        <taxon>Roseburia</taxon>
    </lineage>
</organism>
<dbReference type="InterPro" id="IPR051691">
    <property type="entry name" value="Metab_Enz_Cyan_OpOx_G3PDH"/>
</dbReference>
<dbReference type="AlphaFoldDB" id="A0A6L5YQV7"/>
<evidence type="ECO:0000256" key="1">
    <source>
        <dbReference type="ARBA" id="ARBA00023002"/>
    </source>
</evidence>
<dbReference type="InterPro" id="IPR023753">
    <property type="entry name" value="FAD/NAD-binding_dom"/>
</dbReference>
<evidence type="ECO:0000259" key="2">
    <source>
        <dbReference type="Pfam" id="PF07992"/>
    </source>
</evidence>
<gene>
    <name evidence="3" type="ORF">FYJ75_08060</name>
</gene>
<sequence>MKAYDLVIVGGGPAGLAAAVSARDHGIESILIIERDKELGGILNQCIHNGFGLHTFKEELTGPEYAARFADQVRERQIEYKLNTMVMDISQDKKVTAMNREDGMFEIQAKAIILAMGCRERSRGALNIPGYRPAGIYSAGTAQRLVNMEGYMPGKEVVILGSGDIGLIMARRMTLEGAKVKVVAELMPYSGGLKRNIVQCLNDFDIPLKLSHTVVDIEGKERVEAVTIAEVGPDRKPIPGTEIRYTCDTLLLSCGLLPENELSRSAGVELSPVTSGPIVNDSLETSIDGVFACGNVLHVHDLVDYVSQEATTAGKNAASYIQHGKTKDAKIVEIIPEGGVRYTVPKFVRPTEMEDKLTVRFRVGAVYKNCAIATYYDGTLINKRKRPVMAPGEMEQVILDKSKLAEFPDLSKITVRIEEA</sequence>
<dbReference type="PANTHER" id="PTHR42949">
    <property type="entry name" value="ANAEROBIC GLYCEROL-3-PHOSPHATE DEHYDROGENASE SUBUNIT B"/>
    <property type="match status" value="1"/>
</dbReference>
<comment type="caution">
    <text evidence="3">The sequence shown here is derived from an EMBL/GenBank/DDBJ whole genome shotgun (WGS) entry which is preliminary data.</text>
</comment>
<dbReference type="PANTHER" id="PTHR42949:SF3">
    <property type="entry name" value="ANAEROBIC GLYCEROL-3-PHOSPHATE DEHYDROGENASE SUBUNIT B"/>
    <property type="match status" value="1"/>
</dbReference>
<protein>
    <submittedName>
        <fullName evidence="3">FAD-binding protein</fullName>
    </submittedName>
</protein>
<dbReference type="InterPro" id="IPR036188">
    <property type="entry name" value="FAD/NAD-bd_sf"/>
</dbReference>
<evidence type="ECO:0000313" key="4">
    <source>
        <dbReference type="Proteomes" id="UP000474024"/>
    </source>
</evidence>
<dbReference type="GO" id="GO:0016491">
    <property type="term" value="F:oxidoreductase activity"/>
    <property type="evidence" value="ECO:0007669"/>
    <property type="project" value="UniProtKB-KW"/>
</dbReference>
<keyword evidence="4" id="KW-1185">Reference proteome</keyword>
<dbReference type="Proteomes" id="UP000474024">
    <property type="component" value="Unassembled WGS sequence"/>
</dbReference>